<evidence type="ECO:0008006" key="6">
    <source>
        <dbReference type="Google" id="ProtNLM"/>
    </source>
</evidence>
<keyword evidence="2" id="KW-0802">TPR repeat</keyword>
<gene>
    <name evidence="4" type="ORF">GCM10011320_10900</name>
</gene>
<dbReference type="InterPro" id="IPR050498">
    <property type="entry name" value="Ycf3"/>
</dbReference>
<keyword evidence="3" id="KW-0812">Transmembrane</keyword>
<keyword evidence="1" id="KW-0677">Repeat</keyword>
<name>A0A917NJN7_9PROT</name>
<dbReference type="GO" id="GO:0046813">
    <property type="term" value="P:receptor-mediated virion attachment to host cell"/>
    <property type="evidence" value="ECO:0007669"/>
    <property type="project" value="TreeGrafter"/>
</dbReference>
<evidence type="ECO:0000256" key="1">
    <source>
        <dbReference type="ARBA" id="ARBA00022737"/>
    </source>
</evidence>
<reference evidence="4" key="1">
    <citation type="journal article" date="2014" name="Int. J. Syst. Evol. Microbiol.">
        <title>Complete genome sequence of Corynebacterium casei LMG S-19264T (=DSM 44701T), isolated from a smear-ripened cheese.</title>
        <authorList>
            <consortium name="US DOE Joint Genome Institute (JGI-PGF)"/>
            <person name="Walter F."/>
            <person name="Albersmeier A."/>
            <person name="Kalinowski J."/>
            <person name="Ruckert C."/>
        </authorList>
    </citation>
    <scope>NUCLEOTIDE SEQUENCE</scope>
    <source>
        <strain evidence="4">CGMCC 1.3617</strain>
    </source>
</reference>
<dbReference type="GO" id="GO:0009279">
    <property type="term" value="C:cell outer membrane"/>
    <property type="evidence" value="ECO:0007669"/>
    <property type="project" value="TreeGrafter"/>
</dbReference>
<accession>A0A917NJN7</accession>
<dbReference type="InterPro" id="IPR011990">
    <property type="entry name" value="TPR-like_helical_dom_sf"/>
</dbReference>
<feature type="transmembrane region" description="Helical" evidence="3">
    <location>
        <begin position="26"/>
        <end position="46"/>
    </location>
</feature>
<evidence type="ECO:0000313" key="5">
    <source>
        <dbReference type="Proteomes" id="UP000661507"/>
    </source>
</evidence>
<protein>
    <recommendedName>
        <fullName evidence="6">Tetratricopeptide repeat protein</fullName>
    </recommendedName>
</protein>
<keyword evidence="5" id="KW-1185">Reference proteome</keyword>
<evidence type="ECO:0000256" key="2">
    <source>
        <dbReference type="ARBA" id="ARBA00022803"/>
    </source>
</evidence>
<sequence length="290" mass="30631">MAASHTAIWHGPDPNTRLTTMKPFRLLMAGAAMVMLAAGGGAWWWLSGPEQDDILPTPPEPPRLVDSPEYERCLQMLDDDPEGARTLSDNWAMQGGGEGAAHCAALAMLSLGEAERAAEALERIATRSQAGIAARAAVFGQAGTAWIASGRPMRAHAALTLALALTPADAELLTERAMASLALDRPADALADVDQVVVVEPSLTQAWIVRASALRRMDRLPPAAESVTRALQLDGDNVEALLERGIIRQAQGNAAGARTDWERVIELEPDGATADLAAQNMALIEAGPAQ</sequence>
<dbReference type="SUPFAM" id="SSF48452">
    <property type="entry name" value="TPR-like"/>
    <property type="match status" value="1"/>
</dbReference>
<dbReference type="Gene3D" id="1.25.40.10">
    <property type="entry name" value="Tetratricopeptide repeat domain"/>
    <property type="match status" value="1"/>
</dbReference>
<dbReference type="PANTHER" id="PTHR44858:SF1">
    <property type="entry name" value="UDP-N-ACETYLGLUCOSAMINE--PEPTIDE N-ACETYLGLUCOSAMINYLTRANSFERASE SPINDLY-RELATED"/>
    <property type="match status" value="1"/>
</dbReference>
<dbReference type="SMART" id="SM00028">
    <property type="entry name" value="TPR"/>
    <property type="match status" value="4"/>
</dbReference>
<dbReference type="PANTHER" id="PTHR44858">
    <property type="entry name" value="TETRATRICOPEPTIDE REPEAT PROTEIN 6"/>
    <property type="match status" value="1"/>
</dbReference>
<evidence type="ECO:0000313" key="4">
    <source>
        <dbReference type="EMBL" id="GGJ05907.1"/>
    </source>
</evidence>
<dbReference type="Proteomes" id="UP000661507">
    <property type="component" value="Unassembled WGS sequence"/>
</dbReference>
<proteinExistence type="predicted"/>
<keyword evidence="3" id="KW-1133">Transmembrane helix</keyword>
<dbReference type="InterPro" id="IPR019734">
    <property type="entry name" value="TPR_rpt"/>
</dbReference>
<keyword evidence="3" id="KW-0472">Membrane</keyword>
<reference evidence="4" key="2">
    <citation type="submission" date="2020-09" db="EMBL/GenBank/DDBJ databases">
        <authorList>
            <person name="Sun Q."/>
            <person name="Zhou Y."/>
        </authorList>
    </citation>
    <scope>NUCLEOTIDE SEQUENCE</scope>
    <source>
        <strain evidence="4">CGMCC 1.3617</strain>
    </source>
</reference>
<dbReference type="EMBL" id="BMKW01000002">
    <property type="protein sequence ID" value="GGJ05907.1"/>
    <property type="molecule type" value="Genomic_DNA"/>
</dbReference>
<dbReference type="AlphaFoldDB" id="A0A917NJN7"/>
<organism evidence="4 5">
    <name type="scientific">Neoroseomonas lacus</name>
    <dbReference type="NCBI Taxonomy" id="287609"/>
    <lineage>
        <taxon>Bacteria</taxon>
        <taxon>Pseudomonadati</taxon>
        <taxon>Pseudomonadota</taxon>
        <taxon>Alphaproteobacteria</taxon>
        <taxon>Acetobacterales</taxon>
        <taxon>Acetobacteraceae</taxon>
        <taxon>Neoroseomonas</taxon>
    </lineage>
</organism>
<comment type="caution">
    <text evidence="4">The sequence shown here is derived from an EMBL/GenBank/DDBJ whole genome shotgun (WGS) entry which is preliminary data.</text>
</comment>
<evidence type="ECO:0000256" key="3">
    <source>
        <dbReference type="SAM" id="Phobius"/>
    </source>
</evidence>